<evidence type="ECO:0000259" key="1">
    <source>
        <dbReference type="Pfam" id="PF13649"/>
    </source>
</evidence>
<name>A0A383RXT4_9PSED</name>
<proteinExistence type="predicted"/>
<evidence type="ECO:0000313" key="3">
    <source>
        <dbReference type="Proteomes" id="UP000263595"/>
    </source>
</evidence>
<evidence type="ECO:0000313" key="2">
    <source>
        <dbReference type="EMBL" id="SYX91852.1"/>
    </source>
</evidence>
<dbReference type="InterPro" id="IPR029063">
    <property type="entry name" value="SAM-dependent_MTases_sf"/>
</dbReference>
<keyword evidence="3" id="KW-1185">Reference proteome</keyword>
<dbReference type="EMBL" id="UNOZ01000030">
    <property type="protein sequence ID" value="SYX91852.1"/>
    <property type="molecule type" value="Genomic_DNA"/>
</dbReference>
<organism evidence="2 3">
    <name type="scientific">Pseudomonas reidholzensis</name>
    <dbReference type="NCBI Taxonomy" id="1785162"/>
    <lineage>
        <taxon>Bacteria</taxon>
        <taxon>Pseudomonadati</taxon>
        <taxon>Pseudomonadota</taxon>
        <taxon>Gammaproteobacteria</taxon>
        <taxon>Pseudomonadales</taxon>
        <taxon>Pseudomonadaceae</taxon>
        <taxon>Pseudomonas</taxon>
    </lineage>
</organism>
<gene>
    <name evidence="2" type="ORF">CCOS865_04132</name>
</gene>
<sequence>MKSLAAELDAYQYGILQGEHFHAISCMTELLTECRLGLSDSLWRASIVAQCREHPIFETLKLDPYTLRAFEKPRGYPGDAVMLDYAYYLATPPGTGEVGGHIFEVVTGSPNALSVRWRRQHIADLLEQVAADRVSLDVLSVACGHCRELELLSVPARSKIKRFVALDHDGGALQRAADANKDVDVATWQCDVKNLPAEDAHSGFDFIYSIGIYDYLQRDQAEKLTRWLLAKLNPGGQLLIANFTPDNWGRGYMEAFMDWNLILRSREQMRRLEPSEWLGHSCLYFDPYRNINFMLLRKPA</sequence>
<dbReference type="RefSeq" id="WP_119144399.1">
    <property type="nucleotide sequence ID" value="NZ_CBCSFL010000001.1"/>
</dbReference>
<feature type="domain" description="Methyltransferase" evidence="1">
    <location>
        <begin position="138"/>
        <end position="236"/>
    </location>
</feature>
<dbReference type="InterPro" id="IPR041698">
    <property type="entry name" value="Methyltransf_25"/>
</dbReference>
<dbReference type="SUPFAM" id="SSF53335">
    <property type="entry name" value="S-adenosyl-L-methionine-dependent methyltransferases"/>
    <property type="match status" value="1"/>
</dbReference>
<dbReference type="OrthoDB" id="9811915at2"/>
<dbReference type="CDD" id="cd02440">
    <property type="entry name" value="AdoMet_MTases"/>
    <property type="match status" value="1"/>
</dbReference>
<protein>
    <recommendedName>
        <fullName evidence="1">Methyltransferase domain-containing protein</fullName>
    </recommendedName>
</protein>
<accession>A0A383RXT4</accession>
<dbReference type="Proteomes" id="UP000263595">
    <property type="component" value="Unassembled WGS sequence"/>
</dbReference>
<dbReference type="Pfam" id="PF13649">
    <property type="entry name" value="Methyltransf_25"/>
    <property type="match status" value="1"/>
</dbReference>
<dbReference type="Gene3D" id="3.40.50.150">
    <property type="entry name" value="Vaccinia Virus protein VP39"/>
    <property type="match status" value="1"/>
</dbReference>
<dbReference type="AlphaFoldDB" id="A0A383RXT4"/>
<reference evidence="3" key="1">
    <citation type="submission" date="2018-08" db="EMBL/GenBank/DDBJ databases">
        <authorList>
            <person name="Blom J."/>
        </authorList>
    </citation>
    <scope>NUCLEOTIDE SEQUENCE [LARGE SCALE GENOMIC DNA]</scope>
    <source>
        <strain evidence="3">CCOS 865</strain>
    </source>
</reference>